<protein>
    <recommendedName>
        <fullName evidence="5 9">Uracil-DNA glycosylase</fullName>
        <shortName evidence="9">UDG</shortName>
        <ecNumber evidence="4 9">3.2.2.27</ecNumber>
    </recommendedName>
</protein>
<dbReference type="EC" id="3.2.2.27" evidence="4 9"/>
<proteinExistence type="inferred from homology"/>
<evidence type="ECO:0000256" key="7">
    <source>
        <dbReference type="ARBA" id="ARBA00022801"/>
    </source>
</evidence>
<dbReference type="EMBL" id="DRMS01000463">
    <property type="protein sequence ID" value="HFC93553.1"/>
    <property type="molecule type" value="Genomic_DNA"/>
</dbReference>
<comment type="subcellular location">
    <subcellularLocation>
        <location evidence="9">Cytoplasm</location>
    </subcellularLocation>
</comment>
<comment type="catalytic activity">
    <reaction evidence="1 9 11">
        <text>Hydrolyzes single-stranded DNA or mismatched double-stranded DNA and polynucleotides, releasing free uracil.</text>
        <dbReference type="EC" id="3.2.2.27"/>
    </reaction>
</comment>
<dbReference type="NCBIfam" id="TIGR00628">
    <property type="entry name" value="ung"/>
    <property type="match status" value="1"/>
</dbReference>
<dbReference type="InterPro" id="IPR002043">
    <property type="entry name" value="UDG_fam1"/>
</dbReference>
<dbReference type="SMART" id="SM00987">
    <property type="entry name" value="UreE_C"/>
    <property type="match status" value="1"/>
</dbReference>
<dbReference type="Pfam" id="PF03167">
    <property type="entry name" value="UDG"/>
    <property type="match status" value="1"/>
</dbReference>
<evidence type="ECO:0000256" key="6">
    <source>
        <dbReference type="ARBA" id="ARBA00022763"/>
    </source>
</evidence>
<evidence type="ECO:0000256" key="3">
    <source>
        <dbReference type="ARBA" id="ARBA00008184"/>
    </source>
</evidence>
<dbReference type="SMART" id="SM00986">
    <property type="entry name" value="UDG"/>
    <property type="match status" value="1"/>
</dbReference>
<evidence type="ECO:0000313" key="13">
    <source>
        <dbReference type="EMBL" id="HFC93553.1"/>
    </source>
</evidence>
<reference evidence="13" key="1">
    <citation type="journal article" date="2020" name="mSystems">
        <title>Genome- and Community-Level Interaction Insights into Carbon Utilization and Element Cycling Functions of Hydrothermarchaeota in Hydrothermal Sediment.</title>
        <authorList>
            <person name="Zhou Z."/>
            <person name="Liu Y."/>
            <person name="Xu W."/>
            <person name="Pan J."/>
            <person name="Luo Z.H."/>
            <person name="Li M."/>
        </authorList>
    </citation>
    <scope>NUCLEOTIDE SEQUENCE [LARGE SCALE GENOMIC DNA]</scope>
    <source>
        <strain evidence="13">HyVt-493</strain>
    </source>
</reference>
<dbReference type="GO" id="GO:0097510">
    <property type="term" value="P:base-excision repair, AP site formation via deaminated base removal"/>
    <property type="evidence" value="ECO:0007669"/>
    <property type="project" value="TreeGrafter"/>
</dbReference>
<evidence type="ECO:0000256" key="1">
    <source>
        <dbReference type="ARBA" id="ARBA00001400"/>
    </source>
</evidence>
<dbReference type="GO" id="GO:0004844">
    <property type="term" value="F:uracil DNA N-glycosylase activity"/>
    <property type="evidence" value="ECO:0007669"/>
    <property type="project" value="UniProtKB-UniRule"/>
</dbReference>
<keyword evidence="9" id="KW-0963">Cytoplasm</keyword>
<feature type="active site" description="Proton acceptor" evidence="9 10">
    <location>
        <position position="68"/>
    </location>
</feature>
<keyword evidence="7 9" id="KW-0378">Hydrolase</keyword>
<dbReference type="CDD" id="cd10027">
    <property type="entry name" value="UDG-F1-like"/>
    <property type="match status" value="1"/>
</dbReference>
<evidence type="ECO:0000256" key="8">
    <source>
        <dbReference type="ARBA" id="ARBA00023204"/>
    </source>
</evidence>
<dbReference type="Proteomes" id="UP000885750">
    <property type="component" value="Unassembled WGS sequence"/>
</dbReference>
<feature type="domain" description="Uracil-DNA glycosylase-like" evidence="12">
    <location>
        <begin position="53"/>
        <end position="214"/>
    </location>
</feature>
<keyword evidence="6 9" id="KW-0227">DNA damage</keyword>
<dbReference type="FunFam" id="3.40.470.10:FF:000001">
    <property type="entry name" value="Uracil-DNA glycosylase"/>
    <property type="match status" value="1"/>
</dbReference>
<evidence type="ECO:0000259" key="12">
    <source>
        <dbReference type="SMART" id="SM00986"/>
    </source>
</evidence>
<dbReference type="PANTHER" id="PTHR11264">
    <property type="entry name" value="URACIL-DNA GLYCOSYLASE"/>
    <property type="match status" value="1"/>
</dbReference>
<dbReference type="InterPro" id="IPR018085">
    <property type="entry name" value="Ura-DNA_Glyclase_AS"/>
</dbReference>
<evidence type="ECO:0000256" key="5">
    <source>
        <dbReference type="ARBA" id="ARBA00018429"/>
    </source>
</evidence>
<accession>A0A7V2T555</accession>
<dbReference type="HAMAP" id="MF_00148">
    <property type="entry name" value="UDG"/>
    <property type="match status" value="1"/>
</dbReference>
<dbReference type="NCBIfam" id="NF003588">
    <property type="entry name" value="PRK05254.1-1"/>
    <property type="match status" value="1"/>
</dbReference>
<dbReference type="InterPro" id="IPR036895">
    <property type="entry name" value="Uracil-DNA_glycosylase-like_sf"/>
</dbReference>
<dbReference type="NCBIfam" id="NF003592">
    <property type="entry name" value="PRK05254.1-5"/>
    <property type="match status" value="1"/>
</dbReference>
<dbReference type="Gene3D" id="3.40.470.10">
    <property type="entry name" value="Uracil-DNA glycosylase-like domain"/>
    <property type="match status" value="1"/>
</dbReference>
<name>A0A7V2T555_LEUMU</name>
<dbReference type="NCBIfam" id="NF003591">
    <property type="entry name" value="PRK05254.1-4"/>
    <property type="match status" value="1"/>
</dbReference>
<comment type="caution">
    <text evidence="13">The sequence shown here is derived from an EMBL/GenBank/DDBJ whole genome shotgun (WGS) entry which is preliminary data.</text>
</comment>
<dbReference type="NCBIfam" id="NF003589">
    <property type="entry name" value="PRK05254.1-2"/>
    <property type="match status" value="1"/>
</dbReference>
<keyword evidence="8 9" id="KW-0234">DNA repair</keyword>
<evidence type="ECO:0000256" key="9">
    <source>
        <dbReference type="HAMAP-Rule" id="MF_00148"/>
    </source>
</evidence>
<keyword evidence="13" id="KW-0326">Glycosidase</keyword>
<dbReference type="PANTHER" id="PTHR11264:SF0">
    <property type="entry name" value="URACIL-DNA GLYCOSYLASE"/>
    <property type="match status" value="1"/>
</dbReference>
<sequence length="226" mass="25867">MKNKIKLEQSWLKQLENEFQQPYMQQLKQYLVAQKNSGKNILPRNSLWFNALNSTPFDKVKVVILGQDPYPTAGHAHGLCFSVMPEVKPLPKSLHNINIELMEDIQIDNTQSGYLQPWAEQGVLLLNAVLTVEQGNSNAHQGQGWEQFTDKIIHLLNDKKENLVFILWGAYAQKKGVFIDQQKHLVIKSPHPSPLSAYRGFFGSKPFSQTNDYLQQAGLQRVDWQV</sequence>
<dbReference type="SUPFAM" id="SSF52141">
    <property type="entry name" value="Uracil-DNA glycosylase-like"/>
    <property type="match status" value="1"/>
</dbReference>
<dbReference type="InterPro" id="IPR005122">
    <property type="entry name" value="Uracil-DNA_glycosylase-like"/>
</dbReference>
<evidence type="ECO:0000256" key="10">
    <source>
        <dbReference type="PROSITE-ProRule" id="PRU10072"/>
    </source>
</evidence>
<dbReference type="GO" id="GO:0005737">
    <property type="term" value="C:cytoplasm"/>
    <property type="evidence" value="ECO:0007669"/>
    <property type="project" value="UniProtKB-SubCell"/>
</dbReference>
<evidence type="ECO:0000256" key="11">
    <source>
        <dbReference type="RuleBase" id="RU003780"/>
    </source>
</evidence>
<organism evidence="13">
    <name type="scientific">Leucothrix mucor</name>
    <dbReference type="NCBI Taxonomy" id="45248"/>
    <lineage>
        <taxon>Bacteria</taxon>
        <taxon>Pseudomonadati</taxon>
        <taxon>Pseudomonadota</taxon>
        <taxon>Gammaproteobacteria</taxon>
        <taxon>Thiotrichales</taxon>
        <taxon>Thiotrichaceae</taxon>
        <taxon>Leucothrix</taxon>
    </lineage>
</organism>
<dbReference type="PROSITE" id="PS00130">
    <property type="entry name" value="U_DNA_GLYCOSYLASE"/>
    <property type="match status" value="1"/>
</dbReference>
<evidence type="ECO:0000256" key="4">
    <source>
        <dbReference type="ARBA" id="ARBA00012030"/>
    </source>
</evidence>
<comment type="function">
    <text evidence="2 9 11">Excises uracil residues from the DNA which can arise as a result of misincorporation of dUMP residues by DNA polymerase or due to deamination of cytosine.</text>
</comment>
<gene>
    <name evidence="9" type="primary">ung</name>
    <name evidence="13" type="ORF">ENJ51_12160</name>
</gene>
<dbReference type="AlphaFoldDB" id="A0A7V2T555"/>
<comment type="similarity">
    <text evidence="3 9 11">Belongs to the uracil-DNA glycosylase (UDG) superfamily. UNG family.</text>
</comment>
<evidence type="ECO:0000256" key="2">
    <source>
        <dbReference type="ARBA" id="ARBA00002631"/>
    </source>
</evidence>